<organism evidence="4 5">
    <name type="scientific">Phakopsora pachyrhizi</name>
    <name type="common">Asian soybean rust disease fungus</name>
    <dbReference type="NCBI Taxonomy" id="170000"/>
    <lineage>
        <taxon>Eukaryota</taxon>
        <taxon>Fungi</taxon>
        <taxon>Dikarya</taxon>
        <taxon>Basidiomycota</taxon>
        <taxon>Pucciniomycotina</taxon>
        <taxon>Pucciniomycetes</taxon>
        <taxon>Pucciniales</taxon>
        <taxon>Phakopsoraceae</taxon>
        <taxon>Phakopsora</taxon>
    </lineage>
</organism>
<dbReference type="InterPro" id="IPR008207">
    <property type="entry name" value="Sig_transdc_His_kin_Hpt_dom"/>
</dbReference>
<dbReference type="InterPro" id="IPR045871">
    <property type="entry name" value="AHP1-5/YPD1"/>
</dbReference>
<name>A0AAV0BRI3_PHAPC</name>
<sequence length="194" mass="22048">MTQYPNFHSYTPNSSRSNQQLYSSRTPGEGYPFPRISRPLINRQTTGQSSTASTAESISSSSRISVNSSPQVVNQDVFMQLVDMEDENSDGKFKFTRGLIDLYFEDSEDTLRSMRESLRASDYYKLGRQAHFLRGSSASIGIAEVASICESIEMEVMSKKLPDFNWFNLKIEAINSTHILARQWFADFFQKFSG</sequence>
<dbReference type="GO" id="GO:0043424">
    <property type="term" value="F:protein histidine kinase binding"/>
    <property type="evidence" value="ECO:0007669"/>
    <property type="project" value="InterPro"/>
</dbReference>
<feature type="domain" description="HPt" evidence="3">
    <location>
        <begin position="92"/>
        <end position="184"/>
    </location>
</feature>
<dbReference type="PANTHER" id="PTHR28242">
    <property type="entry name" value="PHOSPHORELAY INTERMEDIATE PROTEIN YPD1"/>
    <property type="match status" value="1"/>
</dbReference>
<evidence type="ECO:0000313" key="5">
    <source>
        <dbReference type="Proteomes" id="UP001153365"/>
    </source>
</evidence>
<dbReference type="PROSITE" id="PS50894">
    <property type="entry name" value="HPT"/>
    <property type="match status" value="1"/>
</dbReference>
<proteinExistence type="predicted"/>
<dbReference type="SUPFAM" id="SSF47226">
    <property type="entry name" value="Histidine-containing phosphotransfer domain, HPT domain"/>
    <property type="match status" value="1"/>
</dbReference>
<feature type="region of interest" description="Disordered" evidence="2">
    <location>
        <begin position="1"/>
        <end position="67"/>
    </location>
</feature>
<accession>A0AAV0BRI3</accession>
<dbReference type="GO" id="GO:0005634">
    <property type="term" value="C:nucleus"/>
    <property type="evidence" value="ECO:0007669"/>
    <property type="project" value="TreeGrafter"/>
</dbReference>
<evidence type="ECO:0000313" key="4">
    <source>
        <dbReference type="EMBL" id="CAH7688825.1"/>
    </source>
</evidence>
<dbReference type="Pfam" id="PF01627">
    <property type="entry name" value="Hpt"/>
    <property type="match status" value="1"/>
</dbReference>
<dbReference type="PANTHER" id="PTHR28242:SF52">
    <property type="entry name" value="PHOSPHORELAY INTERMEDIATE PROTEIN YPD1"/>
    <property type="match status" value="1"/>
</dbReference>
<gene>
    <name evidence="4" type="ORF">PPACK8108_LOCUS23858</name>
</gene>
<comment type="caution">
    <text evidence="4">The sequence shown here is derived from an EMBL/GenBank/DDBJ whole genome shotgun (WGS) entry which is preliminary data.</text>
</comment>
<keyword evidence="4" id="KW-0808">Transferase</keyword>
<feature type="compositionally biased region" description="Low complexity" evidence="2">
    <location>
        <begin position="44"/>
        <end position="67"/>
    </location>
</feature>
<dbReference type="Proteomes" id="UP001153365">
    <property type="component" value="Unassembled WGS sequence"/>
</dbReference>
<dbReference type="EMBL" id="CALTRL010006023">
    <property type="protein sequence ID" value="CAH7688825.1"/>
    <property type="molecule type" value="Genomic_DNA"/>
</dbReference>
<reference evidence="4" key="1">
    <citation type="submission" date="2022-06" db="EMBL/GenBank/DDBJ databases">
        <authorList>
            <consortium name="SYNGENTA / RWTH Aachen University"/>
        </authorList>
    </citation>
    <scope>NUCLEOTIDE SEQUENCE</scope>
</reference>
<dbReference type="GO" id="GO:0009927">
    <property type="term" value="F:histidine phosphotransfer kinase activity"/>
    <property type="evidence" value="ECO:0007669"/>
    <property type="project" value="InterPro"/>
</dbReference>
<feature type="modified residue" description="Phosphohistidine" evidence="1">
    <location>
        <position position="131"/>
    </location>
</feature>
<keyword evidence="1" id="KW-0597">Phosphoprotein</keyword>
<dbReference type="InterPro" id="IPR036641">
    <property type="entry name" value="HPT_dom_sf"/>
</dbReference>
<dbReference type="GO" id="GO:0005737">
    <property type="term" value="C:cytoplasm"/>
    <property type="evidence" value="ECO:0007669"/>
    <property type="project" value="TreeGrafter"/>
</dbReference>
<evidence type="ECO:0000256" key="2">
    <source>
        <dbReference type="SAM" id="MobiDB-lite"/>
    </source>
</evidence>
<evidence type="ECO:0000259" key="3">
    <source>
        <dbReference type="PROSITE" id="PS50894"/>
    </source>
</evidence>
<dbReference type="AlphaFoldDB" id="A0AAV0BRI3"/>
<dbReference type="Gene3D" id="1.20.120.160">
    <property type="entry name" value="HPT domain"/>
    <property type="match status" value="1"/>
</dbReference>
<keyword evidence="5" id="KW-1185">Reference proteome</keyword>
<feature type="compositionally biased region" description="Polar residues" evidence="2">
    <location>
        <begin position="1"/>
        <end position="26"/>
    </location>
</feature>
<dbReference type="GO" id="GO:0000160">
    <property type="term" value="P:phosphorelay signal transduction system"/>
    <property type="evidence" value="ECO:0007669"/>
    <property type="project" value="InterPro"/>
</dbReference>
<evidence type="ECO:0000256" key="1">
    <source>
        <dbReference type="PROSITE-ProRule" id="PRU00110"/>
    </source>
</evidence>
<protein>
    <submittedName>
        <fullName evidence="4">Signal transduction histidine kinase</fullName>
    </submittedName>
</protein>
<keyword evidence="4" id="KW-0418">Kinase</keyword>